<accession>A0A1Y1S8V3</accession>
<evidence type="ECO:0000313" key="2">
    <source>
        <dbReference type="Proteomes" id="UP000192639"/>
    </source>
</evidence>
<dbReference type="EMBL" id="LWDP01000007">
    <property type="protein sequence ID" value="ORD94880.1"/>
    <property type="molecule type" value="Genomic_DNA"/>
</dbReference>
<sequence length="102" mass="12079">MSGEDITNIREYANGLEVEYGSAPVRWYDEYLNETDRSHLQKNPNNLVQSAFMIRVTRSGILLFRDETNFINRKRIHVKKYAVDGNVLYLMERDRMVCMVMK</sequence>
<dbReference type="OrthoDB" id="10619301at2759"/>
<keyword evidence="2" id="KW-1185">Reference proteome</keyword>
<protein>
    <submittedName>
        <fullName evidence="1">Uncharacterized protein</fullName>
    </submittedName>
</protein>
<dbReference type="VEuPathDB" id="MicrosporidiaDB:ECANGB1_2092"/>
<dbReference type="AlphaFoldDB" id="A0A1Y1S8V3"/>
<organism evidence="1 2">
    <name type="scientific">Enterospora canceri</name>
    <dbReference type="NCBI Taxonomy" id="1081671"/>
    <lineage>
        <taxon>Eukaryota</taxon>
        <taxon>Fungi</taxon>
        <taxon>Fungi incertae sedis</taxon>
        <taxon>Microsporidia</taxon>
        <taxon>Enterocytozoonidae</taxon>
        <taxon>Enterospora</taxon>
    </lineage>
</organism>
<proteinExistence type="predicted"/>
<comment type="caution">
    <text evidence="1">The sequence shown here is derived from an EMBL/GenBank/DDBJ whole genome shotgun (WGS) entry which is preliminary data.</text>
</comment>
<dbReference type="Proteomes" id="UP000192639">
    <property type="component" value="Unassembled WGS sequence"/>
</dbReference>
<evidence type="ECO:0000313" key="1">
    <source>
        <dbReference type="EMBL" id="ORD94880.1"/>
    </source>
</evidence>
<gene>
    <name evidence="1" type="ORF">ECANGB1_2092</name>
</gene>
<reference evidence="1 2" key="1">
    <citation type="journal article" date="2017" name="Environ. Microbiol.">
        <title>Decay of the glycolytic pathway and adaptation to intranuclear parasitism within Enterocytozoonidae microsporidia.</title>
        <authorList>
            <person name="Wiredu Boakye D."/>
            <person name="Jaroenlak P."/>
            <person name="Prachumwat A."/>
            <person name="Williams T.A."/>
            <person name="Bateman K.S."/>
            <person name="Itsathitphaisarn O."/>
            <person name="Sritunyalucksana K."/>
            <person name="Paszkiewicz K.H."/>
            <person name="Moore K.A."/>
            <person name="Stentiford G.D."/>
            <person name="Williams B.A."/>
        </authorList>
    </citation>
    <scope>NUCLEOTIDE SEQUENCE [LARGE SCALE GENOMIC DNA]</scope>
    <source>
        <strain evidence="1 2">GB1</strain>
    </source>
</reference>
<name>A0A1Y1S8V3_9MICR</name>